<name>A0A2M7CI55_9BACT</name>
<sequence length="461" mass="52617">MSIAKLKKQIEQLPAIPGVYYFYNSSGEVLYIGKATNLKSRVKSYFQKSGTRLIEQMIFEVAEIKTKSTGSALEAFFLESAEIRRLQPKYNILSKDDKSKFIVFITNEAVPRIILAREKDLIGNSNPKRQISKLQLKIKNKESDGASSSVFFVTPKVMAPSSEQAPRYSPSCNKLLKGIYFGPFASSGELKIALKLLRKIFPFCDQPFGGKPCFYSYIGLCPGICAGKISLSEYKKNFRRIKFFLQGRVGELKKKIAIEMRRLAKAQKFEEAEICKKQLFALSHIQDIALTFSCDRIKINNNNFVVEAFDISNLGEQFTVGSRVIFINGQRAFEHYRKFKIKNLYPNLTARWVDNNIGDLAMMREMLERRKKHIEWIKPNLIVIDGGKAHLNLAQKIFGKEIPIVAIAKGPRRKKNEFFGDKISKEIQRVAIHSRDEAHRFAIKYHRQLKNKGCFGAGSLL</sequence>
<feature type="domain" description="UvrC family homology region profile" evidence="2">
    <location>
        <begin position="255"/>
        <end position="398"/>
    </location>
</feature>
<dbReference type="InterPro" id="IPR001162">
    <property type="entry name" value="UvrC_RNase_H_dom"/>
</dbReference>
<dbReference type="PROSITE" id="PS50165">
    <property type="entry name" value="UVRC"/>
    <property type="match status" value="1"/>
</dbReference>
<dbReference type="SUPFAM" id="SSF82771">
    <property type="entry name" value="GIY-YIG endonuclease"/>
    <property type="match status" value="1"/>
</dbReference>
<dbReference type="GO" id="GO:0006289">
    <property type="term" value="P:nucleotide-excision repair"/>
    <property type="evidence" value="ECO:0007669"/>
    <property type="project" value="InterPro"/>
</dbReference>
<evidence type="ECO:0008006" key="5">
    <source>
        <dbReference type="Google" id="ProtNLM"/>
    </source>
</evidence>
<evidence type="ECO:0000313" key="4">
    <source>
        <dbReference type="Proteomes" id="UP000229966"/>
    </source>
</evidence>
<dbReference type="SMART" id="SM00465">
    <property type="entry name" value="GIYc"/>
    <property type="match status" value="1"/>
</dbReference>
<dbReference type="CDD" id="cd10434">
    <property type="entry name" value="GIY-YIG_UvrC_Cho"/>
    <property type="match status" value="1"/>
</dbReference>
<reference evidence="4" key="1">
    <citation type="submission" date="2017-09" db="EMBL/GenBank/DDBJ databases">
        <title>Depth-based differentiation of microbial function through sediment-hosted aquifers and enrichment of novel symbionts in the deep terrestrial subsurface.</title>
        <authorList>
            <person name="Probst A.J."/>
            <person name="Ladd B."/>
            <person name="Jarett J.K."/>
            <person name="Geller-Mcgrath D.E."/>
            <person name="Sieber C.M.K."/>
            <person name="Emerson J.B."/>
            <person name="Anantharaman K."/>
            <person name="Thomas B.C."/>
            <person name="Malmstrom R."/>
            <person name="Stieglmeier M."/>
            <person name="Klingl A."/>
            <person name="Woyke T."/>
            <person name="Ryan C.M."/>
            <person name="Banfield J.F."/>
        </authorList>
    </citation>
    <scope>NUCLEOTIDE SEQUENCE [LARGE SCALE GENOMIC DNA]</scope>
</reference>
<comment type="caution">
    <text evidence="3">The sequence shown here is derived from an EMBL/GenBank/DDBJ whole genome shotgun (WGS) entry which is preliminary data.</text>
</comment>
<dbReference type="InterPro" id="IPR036876">
    <property type="entry name" value="UVR_dom_sf"/>
</dbReference>
<dbReference type="Pfam" id="PF08459">
    <property type="entry name" value="UvrC_RNaseH_dom"/>
    <property type="match status" value="1"/>
</dbReference>
<feature type="domain" description="GIY-YIG" evidence="1">
    <location>
        <begin position="15"/>
        <end position="92"/>
    </location>
</feature>
<dbReference type="InterPro" id="IPR038476">
    <property type="entry name" value="UvrC_RNase_H_dom_sf"/>
</dbReference>
<dbReference type="InterPro" id="IPR035901">
    <property type="entry name" value="GIY-YIG_endonuc_sf"/>
</dbReference>
<evidence type="ECO:0000259" key="2">
    <source>
        <dbReference type="PROSITE" id="PS50165"/>
    </source>
</evidence>
<dbReference type="EMBL" id="PEUM01000060">
    <property type="protein sequence ID" value="PIV25323.1"/>
    <property type="molecule type" value="Genomic_DNA"/>
</dbReference>
<dbReference type="InterPro" id="IPR047296">
    <property type="entry name" value="GIY-YIG_UvrC_Cho"/>
</dbReference>
<dbReference type="PANTHER" id="PTHR30562">
    <property type="entry name" value="UVRC/OXIDOREDUCTASE"/>
    <property type="match status" value="1"/>
</dbReference>
<dbReference type="GO" id="GO:0009381">
    <property type="term" value="F:excinuclease ABC activity"/>
    <property type="evidence" value="ECO:0007669"/>
    <property type="project" value="InterPro"/>
</dbReference>
<gene>
    <name evidence="3" type="ORF">COS38_02180</name>
</gene>
<proteinExistence type="predicted"/>
<dbReference type="SUPFAM" id="SSF46600">
    <property type="entry name" value="C-terminal UvrC-binding domain of UvrB"/>
    <property type="match status" value="1"/>
</dbReference>
<dbReference type="PANTHER" id="PTHR30562:SF1">
    <property type="entry name" value="UVRABC SYSTEM PROTEIN C"/>
    <property type="match status" value="1"/>
</dbReference>
<protein>
    <recommendedName>
        <fullName evidence="5">Excinuclease ABC subunit C</fullName>
    </recommendedName>
</protein>
<dbReference type="InterPro" id="IPR050066">
    <property type="entry name" value="UvrABC_protein_C"/>
</dbReference>
<dbReference type="AlphaFoldDB" id="A0A2M7CI55"/>
<dbReference type="Pfam" id="PF01541">
    <property type="entry name" value="GIY-YIG"/>
    <property type="match status" value="1"/>
</dbReference>
<accession>A0A2M7CI55</accession>
<dbReference type="PROSITE" id="PS50164">
    <property type="entry name" value="GIY_YIG"/>
    <property type="match status" value="1"/>
</dbReference>
<dbReference type="GO" id="GO:0009380">
    <property type="term" value="C:excinuclease repair complex"/>
    <property type="evidence" value="ECO:0007669"/>
    <property type="project" value="TreeGrafter"/>
</dbReference>
<evidence type="ECO:0000313" key="3">
    <source>
        <dbReference type="EMBL" id="PIV25323.1"/>
    </source>
</evidence>
<organism evidence="3 4">
    <name type="scientific">Candidatus Berkelbacteria bacterium CG03_land_8_20_14_0_80_40_36</name>
    <dbReference type="NCBI Taxonomy" id="1974509"/>
    <lineage>
        <taxon>Bacteria</taxon>
        <taxon>Candidatus Berkelbacteria</taxon>
    </lineage>
</organism>
<dbReference type="Gene3D" id="3.40.1440.10">
    <property type="entry name" value="GIY-YIG endonuclease"/>
    <property type="match status" value="1"/>
</dbReference>
<dbReference type="Proteomes" id="UP000229966">
    <property type="component" value="Unassembled WGS sequence"/>
</dbReference>
<evidence type="ECO:0000259" key="1">
    <source>
        <dbReference type="PROSITE" id="PS50164"/>
    </source>
</evidence>
<dbReference type="InterPro" id="IPR000305">
    <property type="entry name" value="GIY-YIG_endonuc"/>
</dbReference>
<dbReference type="Gene3D" id="3.30.420.340">
    <property type="entry name" value="UvrC, RNAse H endonuclease domain"/>
    <property type="match status" value="1"/>
</dbReference>